<dbReference type="HOGENOM" id="CLU_130787_2_0_4"/>
<dbReference type="Proteomes" id="UP000031637">
    <property type="component" value="Chromosome"/>
</dbReference>
<gene>
    <name evidence="1" type="ORF">SUTH_02619</name>
</gene>
<dbReference type="KEGG" id="shd:SUTH_02619"/>
<dbReference type="STRING" id="1223802.SUTH_02619"/>
<reference evidence="1 2" key="1">
    <citation type="journal article" date="2014" name="Syst. Appl. Microbiol.">
        <title>Complete genomes of freshwater sulfur oxidizers Sulfuricella denitrificans skB26 and Sulfuritalea hydrogenivorans sk43H: genetic insights into the sulfur oxidation pathway of betaproteobacteria.</title>
        <authorList>
            <person name="Watanabe T."/>
            <person name="Kojima H."/>
            <person name="Fukui M."/>
        </authorList>
    </citation>
    <scope>NUCLEOTIDE SEQUENCE [LARGE SCALE GENOMIC DNA]</scope>
    <source>
        <strain evidence="1">DSM22779</strain>
    </source>
</reference>
<accession>W0SIM9</accession>
<dbReference type="SUPFAM" id="SSF46785">
    <property type="entry name" value="Winged helix' DNA-binding domain"/>
    <property type="match status" value="1"/>
</dbReference>
<evidence type="ECO:0000313" key="1">
    <source>
        <dbReference type="EMBL" id="BAO30401.1"/>
    </source>
</evidence>
<organism evidence="1 2">
    <name type="scientific">Sulfuritalea hydrogenivorans sk43H</name>
    <dbReference type="NCBI Taxonomy" id="1223802"/>
    <lineage>
        <taxon>Bacteria</taxon>
        <taxon>Pseudomonadati</taxon>
        <taxon>Pseudomonadota</taxon>
        <taxon>Betaproteobacteria</taxon>
        <taxon>Nitrosomonadales</taxon>
        <taxon>Sterolibacteriaceae</taxon>
        <taxon>Sulfuritalea</taxon>
    </lineage>
</organism>
<keyword evidence="2" id="KW-1185">Reference proteome</keyword>
<dbReference type="InterPro" id="IPR036388">
    <property type="entry name" value="WH-like_DNA-bd_sf"/>
</dbReference>
<dbReference type="EMBL" id="AP012547">
    <property type="protein sequence ID" value="BAO30401.1"/>
    <property type="molecule type" value="Genomic_DNA"/>
</dbReference>
<dbReference type="AlphaFoldDB" id="W0SIM9"/>
<dbReference type="RefSeq" id="WP_041099801.1">
    <property type="nucleotide sequence ID" value="NZ_AP012547.1"/>
</dbReference>
<protein>
    <submittedName>
        <fullName evidence="1">Regulatory protein MarR</fullName>
    </submittedName>
</protein>
<evidence type="ECO:0000313" key="2">
    <source>
        <dbReference type="Proteomes" id="UP000031637"/>
    </source>
</evidence>
<dbReference type="Pfam" id="PF25212">
    <property type="entry name" value="HVO_A0114"/>
    <property type="match status" value="1"/>
</dbReference>
<dbReference type="Gene3D" id="1.10.10.10">
    <property type="entry name" value="Winged helix-like DNA-binding domain superfamily/Winged helix DNA-binding domain"/>
    <property type="match status" value="1"/>
</dbReference>
<dbReference type="OrthoDB" id="8449527at2"/>
<name>W0SIM9_9PROT</name>
<sequence length="125" mass="13446">MGLKIQSMKQLKAEMLAVAKGKHQPPADAAQMSFDSVDAVMRLLTPDNRQLLAVIENSKPASVADLARLVGRAESNVSRTLSRLVAGGFVRLKPGTGKAKVPEVAIHRLTVDIDVCRFDDRVAVA</sequence>
<dbReference type="InterPro" id="IPR036390">
    <property type="entry name" value="WH_DNA-bd_sf"/>
</dbReference>
<proteinExistence type="predicted"/>